<evidence type="ECO:0000313" key="1">
    <source>
        <dbReference type="EMBL" id="MFK9090765.1"/>
    </source>
</evidence>
<dbReference type="EMBL" id="JBJHQH010000003">
    <property type="protein sequence ID" value="MFK9090765.1"/>
    <property type="molecule type" value="Genomic_DNA"/>
</dbReference>
<proteinExistence type="predicted"/>
<dbReference type="InterPro" id="IPR003787">
    <property type="entry name" value="Sulphur_relay_DsrE/F-like"/>
</dbReference>
<sequence length="123" mass="13046">MAKILVHLTHGPSAPTQADRAFLIAKTALEEGHQVSMFLAGAAVELIRNENLHKTLGIGETAVTLKESLEKIIGGGGKIVLSKVSCGARGIEEADLEGKQVELGMPNALVRMTVENDRVITYG</sequence>
<gene>
    <name evidence="1" type="ORF">ACJEBI_04630</name>
</gene>
<evidence type="ECO:0000313" key="2">
    <source>
        <dbReference type="Proteomes" id="UP001623041"/>
    </source>
</evidence>
<dbReference type="Gene3D" id="3.40.1260.10">
    <property type="entry name" value="DsrEFH-like"/>
    <property type="match status" value="1"/>
</dbReference>
<dbReference type="InterPro" id="IPR027396">
    <property type="entry name" value="DsrEFH-like"/>
</dbReference>
<keyword evidence="2" id="KW-1185">Reference proteome</keyword>
<dbReference type="SUPFAM" id="SSF75169">
    <property type="entry name" value="DsrEFH-like"/>
    <property type="match status" value="1"/>
</dbReference>
<protein>
    <submittedName>
        <fullName evidence="1">DsrE family protein</fullName>
    </submittedName>
</protein>
<dbReference type="RefSeq" id="WP_406579459.1">
    <property type="nucleotide sequence ID" value="NZ_JBJHQH010000003.1"/>
</dbReference>
<accession>A0ABW8RES7</accession>
<name>A0ABW8RES7_9BACI</name>
<organism evidence="1 2">
    <name type="scientific">Bacillus salipaludis</name>
    <dbReference type="NCBI Taxonomy" id="2547811"/>
    <lineage>
        <taxon>Bacteria</taxon>
        <taxon>Bacillati</taxon>
        <taxon>Bacillota</taxon>
        <taxon>Bacilli</taxon>
        <taxon>Bacillales</taxon>
        <taxon>Bacillaceae</taxon>
        <taxon>Bacillus</taxon>
    </lineage>
</organism>
<comment type="caution">
    <text evidence="1">The sequence shown here is derived from an EMBL/GenBank/DDBJ whole genome shotgun (WGS) entry which is preliminary data.</text>
</comment>
<dbReference type="Proteomes" id="UP001623041">
    <property type="component" value="Unassembled WGS sequence"/>
</dbReference>
<dbReference type="Pfam" id="PF02635">
    <property type="entry name" value="DsrE"/>
    <property type="match status" value="1"/>
</dbReference>
<reference evidence="1 2" key="1">
    <citation type="submission" date="2024-11" db="EMBL/GenBank/DDBJ databases">
        <authorList>
            <person name="Lucas J.A."/>
        </authorList>
    </citation>
    <scope>NUCLEOTIDE SEQUENCE [LARGE SCALE GENOMIC DNA]</scope>
    <source>
        <strain evidence="1 2">Z 5.4</strain>
    </source>
</reference>